<organism evidence="2 3">
    <name type="scientific">Mycolicibacterium flavescens</name>
    <name type="common">Mycobacterium flavescens</name>
    <dbReference type="NCBI Taxonomy" id="1776"/>
    <lineage>
        <taxon>Bacteria</taxon>
        <taxon>Bacillati</taxon>
        <taxon>Actinomycetota</taxon>
        <taxon>Actinomycetes</taxon>
        <taxon>Mycobacteriales</taxon>
        <taxon>Mycobacteriaceae</taxon>
        <taxon>Mycolicibacterium</taxon>
    </lineage>
</organism>
<sequence length="422" mass="43973">MSTGTAAETGLTTRFAEALTADTLSALMRSTWTWDDRALRRDLSALLVKAAASNAATADDAVQKALRADALQEGSRFVSAVLGPHLVADGGSPLRAHFLAAASDPTPFDRLADEARAQIRPRVTEYLQACATADDADEPSPTGGPSDLGSAMRAFGRSDGASALRGNIALALQTLRTIRGDGAELAAKIERGQLRATLAAAEKSGSWDPALVKTRAVPETAGWKLTGAKHFVQDAADAGVLLVVARSVAGPSLFAVDADASGVQVTAVETIDPGRPLFTVELDDTPATLLGREGQGGLLMRRSIDLAMTALAGEQLGMLERAIGILAHHQHDWPGDELVQTVLDHAAALALWTAALAPDAGEEVATMAHIACSDASVRAARLAAGLTGDDEARSLWRRALSASLLLGGPAVYYERLLDRLGI</sequence>
<dbReference type="GO" id="GO:0016627">
    <property type="term" value="F:oxidoreductase activity, acting on the CH-CH group of donors"/>
    <property type="evidence" value="ECO:0007669"/>
    <property type="project" value="InterPro"/>
</dbReference>
<reference evidence="3" key="1">
    <citation type="submission" date="2016-09" db="EMBL/GenBank/DDBJ databases">
        <authorList>
            <person name="Greninger A.L."/>
            <person name="Jerome K.R."/>
            <person name="Mcnair B."/>
            <person name="Wallis C."/>
            <person name="Fang F."/>
        </authorList>
    </citation>
    <scope>NUCLEOTIDE SEQUENCE [LARGE SCALE GENOMIC DNA]</scope>
    <source>
        <strain evidence="3">M6</strain>
    </source>
</reference>
<gene>
    <name evidence="2" type="ORF">BHQ18_21670</name>
</gene>
<evidence type="ECO:0000259" key="1">
    <source>
        <dbReference type="Pfam" id="PF02770"/>
    </source>
</evidence>
<comment type="caution">
    <text evidence="2">The sequence shown here is derived from an EMBL/GenBank/DDBJ whole genome shotgun (WGS) entry which is preliminary data.</text>
</comment>
<dbReference type="InterPro" id="IPR006091">
    <property type="entry name" value="Acyl-CoA_Oxase/DH_mid-dom"/>
</dbReference>
<evidence type="ECO:0000313" key="2">
    <source>
        <dbReference type="EMBL" id="ODQ87916.1"/>
    </source>
</evidence>
<accession>A0A1E3RDH0</accession>
<dbReference type="SUPFAM" id="SSF56645">
    <property type="entry name" value="Acyl-CoA dehydrogenase NM domain-like"/>
    <property type="match status" value="1"/>
</dbReference>
<dbReference type="STRING" id="1776.BHQ18_21670"/>
<dbReference type="OrthoDB" id="4761766at2"/>
<proteinExistence type="predicted"/>
<evidence type="ECO:0000313" key="3">
    <source>
        <dbReference type="Proteomes" id="UP000094053"/>
    </source>
</evidence>
<dbReference type="EMBL" id="MIHA01000018">
    <property type="protein sequence ID" value="ODQ87916.1"/>
    <property type="molecule type" value="Genomic_DNA"/>
</dbReference>
<dbReference type="Pfam" id="PF02770">
    <property type="entry name" value="Acyl-CoA_dh_M"/>
    <property type="match status" value="1"/>
</dbReference>
<keyword evidence="3" id="KW-1185">Reference proteome</keyword>
<feature type="domain" description="Acyl-CoA oxidase/dehydrogenase middle" evidence="1">
    <location>
        <begin position="198"/>
        <end position="270"/>
    </location>
</feature>
<protein>
    <recommendedName>
        <fullName evidence="1">Acyl-CoA oxidase/dehydrogenase middle domain-containing protein</fullName>
    </recommendedName>
</protein>
<dbReference type="InterPro" id="IPR046373">
    <property type="entry name" value="Acyl-CoA_Oxase/DH_mid-dom_sf"/>
</dbReference>
<dbReference type="Proteomes" id="UP000094053">
    <property type="component" value="Unassembled WGS sequence"/>
</dbReference>
<dbReference type="Gene3D" id="2.40.110.10">
    <property type="entry name" value="Butyryl-CoA Dehydrogenase, subunit A, domain 2"/>
    <property type="match status" value="1"/>
</dbReference>
<dbReference type="AlphaFoldDB" id="A0A1E3RDH0"/>
<dbReference type="RefSeq" id="WP_069415703.1">
    <property type="nucleotide sequence ID" value="NZ_JACKUL010000028.1"/>
</dbReference>
<dbReference type="InterPro" id="IPR009100">
    <property type="entry name" value="AcylCoA_DH/oxidase_NM_dom_sf"/>
</dbReference>
<name>A0A1E3RDH0_MYCFV</name>